<dbReference type="InterPro" id="IPR036390">
    <property type="entry name" value="WH_DNA-bd_sf"/>
</dbReference>
<accession>A0A4Z0QKD9</accession>
<feature type="compositionally biased region" description="Polar residues" evidence="1">
    <location>
        <begin position="191"/>
        <end position="200"/>
    </location>
</feature>
<feature type="compositionally biased region" description="Polar residues" evidence="1">
    <location>
        <begin position="158"/>
        <end position="170"/>
    </location>
</feature>
<gene>
    <name evidence="2" type="ORF">E5K02_09720</name>
</gene>
<organism evidence="2 3">
    <name type="scientific">Hymenobacter metallicola</name>
    <dbReference type="NCBI Taxonomy" id="2563114"/>
    <lineage>
        <taxon>Bacteria</taxon>
        <taxon>Pseudomonadati</taxon>
        <taxon>Bacteroidota</taxon>
        <taxon>Cytophagia</taxon>
        <taxon>Cytophagales</taxon>
        <taxon>Hymenobacteraceae</taxon>
        <taxon>Hymenobacter</taxon>
    </lineage>
</organism>
<dbReference type="OrthoDB" id="875998at2"/>
<evidence type="ECO:0000313" key="2">
    <source>
        <dbReference type="EMBL" id="TGE29713.1"/>
    </source>
</evidence>
<keyword evidence="3" id="KW-1185">Reference proteome</keyword>
<feature type="region of interest" description="Disordered" evidence="1">
    <location>
        <begin position="298"/>
        <end position="324"/>
    </location>
</feature>
<proteinExistence type="predicted"/>
<protein>
    <submittedName>
        <fullName evidence="2">Helix-turn-helix domain-containing protein</fullName>
    </submittedName>
</protein>
<evidence type="ECO:0000313" key="3">
    <source>
        <dbReference type="Proteomes" id="UP000298471"/>
    </source>
</evidence>
<reference evidence="2 3" key="1">
    <citation type="submission" date="2019-04" db="EMBL/GenBank/DDBJ databases">
        <authorList>
            <person name="Feng G."/>
            <person name="Zhang J."/>
            <person name="Zhu H."/>
        </authorList>
    </citation>
    <scope>NUCLEOTIDE SEQUENCE [LARGE SCALE GENOMIC DNA]</scope>
    <source>
        <strain evidence="2 3">9PBR-1</strain>
    </source>
</reference>
<name>A0A4Z0QKD9_9BACT</name>
<dbReference type="Proteomes" id="UP000298471">
    <property type="component" value="Unassembled WGS sequence"/>
</dbReference>
<sequence length="324" mass="35284">MSSAAQLFVSHSVTPSTSAKMSLISNRPLVIPPAVLALEAPSLNAKALLADILDLNKVSGHVFARDEYFAERYKIGKRSVGDALKWLEDNGWITRELDNSARNKRNLLPTEKATLLLGKSLRISQPLAEEHAKSAITSCEIRMESMRNPQGLHAKSADINTSLNKRGNQSKNEEEGTSSPSSAQAFDKKVTSQPASQNPVPGTEGGAALPAADAVADATDADGALVLTNPKIFRAACLELNPAYATIDFEHYRLEILFEARGQKLRKTAYEWRKYLRHWLNNSKKSRDGLILAAVPGQTKGDPRAIQPLAARSSASPTMKKSWS</sequence>
<comment type="caution">
    <text evidence="2">The sequence shown here is derived from an EMBL/GenBank/DDBJ whole genome shotgun (WGS) entry which is preliminary data.</text>
</comment>
<feature type="region of interest" description="Disordered" evidence="1">
    <location>
        <begin position="147"/>
        <end position="208"/>
    </location>
</feature>
<dbReference type="AlphaFoldDB" id="A0A4Z0QKD9"/>
<feature type="compositionally biased region" description="Polar residues" evidence="1">
    <location>
        <begin position="313"/>
        <end position="324"/>
    </location>
</feature>
<dbReference type="EMBL" id="SRMB01000001">
    <property type="protein sequence ID" value="TGE29713.1"/>
    <property type="molecule type" value="Genomic_DNA"/>
</dbReference>
<evidence type="ECO:0000256" key="1">
    <source>
        <dbReference type="SAM" id="MobiDB-lite"/>
    </source>
</evidence>
<dbReference type="SUPFAM" id="SSF46785">
    <property type="entry name" value="Winged helix' DNA-binding domain"/>
    <property type="match status" value="1"/>
</dbReference>